<dbReference type="Proteomes" id="UP001199816">
    <property type="component" value="Unassembled WGS sequence"/>
</dbReference>
<feature type="signal peptide" evidence="1">
    <location>
        <begin position="1"/>
        <end position="24"/>
    </location>
</feature>
<accession>A0ABS8PUD5</accession>
<comment type="caution">
    <text evidence="2">The sequence shown here is derived from an EMBL/GenBank/DDBJ whole genome shotgun (WGS) entry which is preliminary data.</text>
</comment>
<protein>
    <submittedName>
        <fullName evidence="2">DUF4836 family protein</fullName>
    </submittedName>
</protein>
<dbReference type="Pfam" id="PF16120">
    <property type="entry name" value="DUF4836"/>
    <property type="match status" value="1"/>
</dbReference>
<evidence type="ECO:0000313" key="3">
    <source>
        <dbReference type="Proteomes" id="UP001199816"/>
    </source>
</evidence>
<feature type="chain" id="PRO_5045719283" evidence="1">
    <location>
        <begin position="25"/>
        <end position="567"/>
    </location>
</feature>
<keyword evidence="3" id="KW-1185">Reference proteome</keyword>
<dbReference type="RefSeq" id="WP_231005160.1">
    <property type="nucleotide sequence ID" value="NZ_JAJNEC010000005.1"/>
</dbReference>
<sequence length="567" mass="61168">MTNVKNKGLLILSFCLALIFTACNKGGKTGLLIPNDAGMVFHVDLASLSSKLTWAEIKQTSWFTAALNQTSDSLGKQLLNDPETSGIDPKGSLVFFLKRNSSNGYVAFEGNLKDAAKFAKVIEDGGKGKVKVEKDGEYSFVKSPDNDNAVVYFNDKRFIAVIDASGVSKGFPGSRSSFGGSVEKYPVDSLKLFAKNTFQLKGSALLDSDKRFAELIGDKADMHFWVNSGNLYSGLAGGVMAMMKFNALLDGAITAGKANFDNGKITADMKNYYGKEMTELLKKNSGSNITDETISHLPEQDVLAAFSMSYAPSYIKDLIKLLGFDGIANAGLAQLGISIDDFTKANGGTQSFALTNVTVTAKPTAVTLDNGETIPYEKDDTKFDFVFGSSVGDKTSFQKLIDAFRKTIDKEMPVKDSALERIKNKLTDKWFAIGGSDAEVDAFLTGGKKPAYAQSFTGHSMGGYVNLQKIFNTVIANSKKDSTYKKNLEVSANFWKTVTMHSDIKGGEVSSKVEVNLADGTTNALKQLNKYVDQMYQAAPKKDVIDVEEITTPADTAAAPAPPSSVH</sequence>
<dbReference type="PROSITE" id="PS51257">
    <property type="entry name" value="PROKAR_LIPOPROTEIN"/>
    <property type="match status" value="1"/>
</dbReference>
<reference evidence="2 3" key="1">
    <citation type="submission" date="2021-11" db="EMBL/GenBank/DDBJ databases">
        <title>Genomic of Niabella pedocola.</title>
        <authorList>
            <person name="Wu T."/>
        </authorList>
    </citation>
    <scope>NUCLEOTIDE SEQUENCE [LARGE SCALE GENOMIC DNA]</scope>
    <source>
        <strain evidence="2 3">JCM 31011</strain>
    </source>
</reference>
<gene>
    <name evidence="2" type="ORF">LQ567_14085</name>
</gene>
<keyword evidence="1" id="KW-0732">Signal</keyword>
<dbReference type="InterPro" id="IPR032276">
    <property type="entry name" value="DUF4836"/>
</dbReference>
<evidence type="ECO:0000256" key="1">
    <source>
        <dbReference type="SAM" id="SignalP"/>
    </source>
</evidence>
<name>A0ABS8PUD5_9BACT</name>
<organism evidence="2 3">
    <name type="scientific">Niabella pedocola</name>
    <dbReference type="NCBI Taxonomy" id="1752077"/>
    <lineage>
        <taxon>Bacteria</taxon>
        <taxon>Pseudomonadati</taxon>
        <taxon>Bacteroidota</taxon>
        <taxon>Chitinophagia</taxon>
        <taxon>Chitinophagales</taxon>
        <taxon>Chitinophagaceae</taxon>
        <taxon>Niabella</taxon>
    </lineage>
</organism>
<proteinExistence type="predicted"/>
<dbReference type="EMBL" id="JAJNEC010000005">
    <property type="protein sequence ID" value="MCD2423902.1"/>
    <property type="molecule type" value="Genomic_DNA"/>
</dbReference>
<evidence type="ECO:0000313" key="2">
    <source>
        <dbReference type="EMBL" id="MCD2423902.1"/>
    </source>
</evidence>